<dbReference type="Proteomes" id="UP001176941">
    <property type="component" value="Chromosome 23"/>
</dbReference>
<keyword evidence="3" id="KW-1185">Reference proteome</keyword>
<dbReference type="EMBL" id="OX459959">
    <property type="protein sequence ID" value="CAI9164810.1"/>
    <property type="molecule type" value="Genomic_DNA"/>
</dbReference>
<proteinExistence type="predicted"/>
<accession>A0ABN8YUK6</accession>
<evidence type="ECO:0000313" key="2">
    <source>
        <dbReference type="EMBL" id="CAI9164810.1"/>
    </source>
</evidence>
<gene>
    <name evidence="2" type="ORF">MRATA1EN1_LOCUS13772</name>
</gene>
<evidence type="ECO:0000256" key="1">
    <source>
        <dbReference type="SAM" id="MobiDB-lite"/>
    </source>
</evidence>
<organism evidence="2 3">
    <name type="scientific">Rangifer tarandus platyrhynchus</name>
    <name type="common">Svalbard reindeer</name>
    <dbReference type="NCBI Taxonomy" id="3082113"/>
    <lineage>
        <taxon>Eukaryota</taxon>
        <taxon>Metazoa</taxon>
        <taxon>Chordata</taxon>
        <taxon>Craniata</taxon>
        <taxon>Vertebrata</taxon>
        <taxon>Euteleostomi</taxon>
        <taxon>Mammalia</taxon>
        <taxon>Eutheria</taxon>
        <taxon>Laurasiatheria</taxon>
        <taxon>Artiodactyla</taxon>
        <taxon>Ruminantia</taxon>
        <taxon>Pecora</taxon>
        <taxon>Cervidae</taxon>
        <taxon>Odocoileinae</taxon>
        <taxon>Rangifer</taxon>
    </lineage>
</organism>
<reference evidence="2" key="1">
    <citation type="submission" date="2023-04" db="EMBL/GenBank/DDBJ databases">
        <authorList>
            <consortium name="ELIXIR-Norway"/>
        </authorList>
    </citation>
    <scope>NUCLEOTIDE SEQUENCE [LARGE SCALE GENOMIC DNA]</scope>
</reference>
<evidence type="ECO:0000313" key="3">
    <source>
        <dbReference type="Proteomes" id="UP001176941"/>
    </source>
</evidence>
<sequence length="129" mass="14244">PTDSRLKRRSGYEAHGGSRPREADGELDLGYGEDLPGESTELCVVKVMKKPSPRDKLCHLSNPCSQHELEQVPLSQPLPQTKDVSSVASARNVRISRFKKFSIILHSFISPVSRGLIQGFIQGSFALKD</sequence>
<protein>
    <submittedName>
        <fullName evidence="2">Uncharacterized protein</fullName>
    </submittedName>
</protein>
<feature type="non-terminal residue" evidence="2">
    <location>
        <position position="129"/>
    </location>
</feature>
<name>A0ABN8YUK6_RANTA</name>
<feature type="region of interest" description="Disordered" evidence="1">
    <location>
        <begin position="1"/>
        <end position="33"/>
    </location>
</feature>